<evidence type="ECO:0000313" key="9">
    <source>
        <dbReference type="Proteomes" id="UP000325577"/>
    </source>
</evidence>
<dbReference type="GO" id="GO:0012505">
    <property type="term" value="C:endomembrane system"/>
    <property type="evidence" value="ECO:0007669"/>
    <property type="project" value="UniProtKB-SubCell"/>
</dbReference>
<evidence type="ECO:0000256" key="4">
    <source>
        <dbReference type="ARBA" id="ARBA00022692"/>
    </source>
</evidence>
<dbReference type="InterPro" id="IPR005150">
    <property type="entry name" value="Cellulose_synth"/>
</dbReference>
<keyword evidence="3" id="KW-0808">Transferase</keyword>
<evidence type="ECO:0000256" key="3">
    <source>
        <dbReference type="ARBA" id="ARBA00022679"/>
    </source>
</evidence>
<evidence type="ECO:0000256" key="1">
    <source>
        <dbReference type="ARBA" id="ARBA00004308"/>
    </source>
</evidence>
<comment type="subcellular location">
    <subcellularLocation>
        <location evidence="1">Endomembrane system</location>
    </subcellularLocation>
</comment>
<evidence type="ECO:0000256" key="5">
    <source>
        <dbReference type="ARBA" id="ARBA00022989"/>
    </source>
</evidence>
<dbReference type="Pfam" id="PF03552">
    <property type="entry name" value="Cellulose_synt"/>
    <property type="match status" value="2"/>
</dbReference>
<keyword evidence="7" id="KW-0961">Cell wall biogenesis/degradation</keyword>
<dbReference type="Proteomes" id="UP000325577">
    <property type="component" value="Linkage Group LG15"/>
</dbReference>
<evidence type="ECO:0000313" key="8">
    <source>
        <dbReference type="EMBL" id="KAA8537263.1"/>
    </source>
</evidence>
<keyword evidence="9" id="KW-1185">Reference proteome</keyword>
<dbReference type="GO" id="GO:0016020">
    <property type="term" value="C:membrane"/>
    <property type="evidence" value="ECO:0007669"/>
    <property type="project" value="InterPro"/>
</dbReference>
<dbReference type="AlphaFoldDB" id="A0A5J5B1X7"/>
<dbReference type="GO" id="GO:0030244">
    <property type="term" value="P:cellulose biosynthetic process"/>
    <property type="evidence" value="ECO:0007669"/>
    <property type="project" value="InterPro"/>
</dbReference>
<keyword evidence="2" id="KW-0328">Glycosyltransferase</keyword>
<evidence type="ECO:0000256" key="2">
    <source>
        <dbReference type="ARBA" id="ARBA00022676"/>
    </source>
</evidence>
<name>A0A5J5B1X7_9ASTE</name>
<accession>A0A5J5B1X7</accession>
<gene>
    <name evidence="8" type="ORF">F0562_027050</name>
</gene>
<reference evidence="8 9" key="1">
    <citation type="submission" date="2019-09" db="EMBL/GenBank/DDBJ databases">
        <title>A chromosome-level genome assembly of the Chinese tupelo Nyssa sinensis.</title>
        <authorList>
            <person name="Yang X."/>
            <person name="Kang M."/>
            <person name="Yang Y."/>
            <person name="Xiong H."/>
            <person name="Wang M."/>
            <person name="Zhang Z."/>
            <person name="Wang Z."/>
            <person name="Wu H."/>
            <person name="Ma T."/>
            <person name="Liu J."/>
            <person name="Xi Z."/>
        </authorList>
    </citation>
    <scope>NUCLEOTIDE SEQUENCE [LARGE SCALE GENOMIC DNA]</scope>
    <source>
        <strain evidence="8">J267</strain>
        <tissue evidence="8">Leaf</tissue>
    </source>
</reference>
<keyword evidence="6" id="KW-0472">Membrane</keyword>
<dbReference type="GO" id="GO:0016760">
    <property type="term" value="F:cellulose synthase (UDP-forming) activity"/>
    <property type="evidence" value="ECO:0007669"/>
    <property type="project" value="InterPro"/>
</dbReference>
<dbReference type="EMBL" id="CM018038">
    <property type="protein sequence ID" value="KAA8537263.1"/>
    <property type="molecule type" value="Genomic_DNA"/>
</dbReference>
<protein>
    <submittedName>
        <fullName evidence="8">Uncharacterized protein</fullName>
    </submittedName>
</protein>
<dbReference type="PANTHER" id="PTHR13301">
    <property type="entry name" value="X-BOX TRANSCRIPTION FACTOR-RELATED"/>
    <property type="match status" value="1"/>
</dbReference>
<dbReference type="OrthoDB" id="72851at2759"/>
<evidence type="ECO:0000256" key="6">
    <source>
        <dbReference type="ARBA" id="ARBA00023136"/>
    </source>
</evidence>
<proteinExistence type="predicted"/>
<sequence>MDTEGQPLPTLVYLAREKRPQYHHHFKAGAMNALIRVSSRISNAPSRGHEIGYVQYPQSFENITKNDVYGGSLRVICEVELAGLDSNGGPCYIGTGCFHRREATVREKV</sequence>
<organism evidence="8 9">
    <name type="scientific">Nyssa sinensis</name>
    <dbReference type="NCBI Taxonomy" id="561372"/>
    <lineage>
        <taxon>Eukaryota</taxon>
        <taxon>Viridiplantae</taxon>
        <taxon>Streptophyta</taxon>
        <taxon>Embryophyta</taxon>
        <taxon>Tracheophyta</taxon>
        <taxon>Spermatophyta</taxon>
        <taxon>Magnoliopsida</taxon>
        <taxon>eudicotyledons</taxon>
        <taxon>Gunneridae</taxon>
        <taxon>Pentapetalae</taxon>
        <taxon>asterids</taxon>
        <taxon>Cornales</taxon>
        <taxon>Nyssaceae</taxon>
        <taxon>Nyssa</taxon>
    </lineage>
</organism>
<evidence type="ECO:0000256" key="7">
    <source>
        <dbReference type="ARBA" id="ARBA00023316"/>
    </source>
</evidence>
<keyword evidence="4" id="KW-0812">Transmembrane</keyword>
<keyword evidence="5" id="KW-1133">Transmembrane helix</keyword>
<dbReference type="GO" id="GO:0071555">
    <property type="term" value="P:cell wall organization"/>
    <property type="evidence" value="ECO:0007669"/>
    <property type="project" value="UniProtKB-KW"/>
</dbReference>